<feature type="region of interest" description="Disordered" evidence="1">
    <location>
        <begin position="68"/>
        <end position="101"/>
    </location>
</feature>
<evidence type="ECO:0000313" key="3">
    <source>
        <dbReference type="Proteomes" id="UP000192257"/>
    </source>
</evidence>
<dbReference type="VEuPathDB" id="TriTrypDB:TM35_000332270"/>
<gene>
    <name evidence="2" type="ORF">TM35_000332270</name>
</gene>
<keyword evidence="3" id="KW-1185">Reference proteome</keyword>
<evidence type="ECO:0000256" key="1">
    <source>
        <dbReference type="SAM" id="MobiDB-lite"/>
    </source>
</evidence>
<dbReference type="GeneID" id="39988763"/>
<dbReference type="Proteomes" id="UP000192257">
    <property type="component" value="Unassembled WGS sequence"/>
</dbReference>
<evidence type="ECO:0000313" key="2">
    <source>
        <dbReference type="EMBL" id="ORC85770.1"/>
    </source>
</evidence>
<protein>
    <submittedName>
        <fullName evidence="2">Uncharacterized protein</fullName>
    </submittedName>
</protein>
<sequence length="101" mass="11627">MRGAPLEGRRSRNCAALPRFSSAAGSFPNPFFFSLRFPFRGLRLRKKRVRGSHPSAWNYFWGSFRSPPSWSTPAPDRNLNGVHQHHRLKRRAQDPGRNPSL</sequence>
<dbReference type="RefSeq" id="XP_028879836.1">
    <property type="nucleotide sequence ID" value="XM_029028983.1"/>
</dbReference>
<accession>A0A1X0NNQ6</accession>
<dbReference type="EMBL" id="NBCO01000033">
    <property type="protein sequence ID" value="ORC85770.1"/>
    <property type="molecule type" value="Genomic_DNA"/>
</dbReference>
<organism evidence="2 3">
    <name type="scientific">Trypanosoma theileri</name>
    <dbReference type="NCBI Taxonomy" id="67003"/>
    <lineage>
        <taxon>Eukaryota</taxon>
        <taxon>Discoba</taxon>
        <taxon>Euglenozoa</taxon>
        <taxon>Kinetoplastea</taxon>
        <taxon>Metakinetoplastina</taxon>
        <taxon>Trypanosomatida</taxon>
        <taxon>Trypanosomatidae</taxon>
        <taxon>Trypanosoma</taxon>
    </lineage>
</organism>
<dbReference type="AlphaFoldDB" id="A0A1X0NNQ6"/>
<proteinExistence type="predicted"/>
<comment type="caution">
    <text evidence="2">The sequence shown here is derived from an EMBL/GenBank/DDBJ whole genome shotgun (WGS) entry which is preliminary data.</text>
</comment>
<name>A0A1X0NNQ6_9TRYP</name>
<reference evidence="2 3" key="1">
    <citation type="submission" date="2017-03" db="EMBL/GenBank/DDBJ databases">
        <title>An alternative strategy for trypanosome survival in the mammalian bloodstream revealed through genome and transcriptome analysis of the ubiquitous bovine parasite Trypanosoma (Megatrypanum) theileri.</title>
        <authorList>
            <person name="Kelly S."/>
            <person name="Ivens A."/>
            <person name="Mott A."/>
            <person name="O'Neill E."/>
            <person name="Emms D."/>
            <person name="Macleod O."/>
            <person name="Voorheis P."/>
            <person name="Matthews J."/>
            <person name="Matthews K."/>
            <person name="Carrington M."/>
        </authorList>
    </citation>
    <scope>NUCLEOTIDE SEQUENCE [LARGE SCALE GENOMIC DNA]</scope>
    <source>
        <strain evidence="2">Edinburgh</strain>
    </source>
</reference>